<dbReference type="PANTHER" id="PTHR46796">
    <property type="entry name" value="HTH-TYPE TRANSCRIPTIONAL ACTIVATOR RHAS-RELATED"/>
    <property type="match status" value="1"/>
</dbReference>
<gene>
    <name evidence="5" type="ORF">NM125_03210</name>
</gene>
<evidence type="ECO:0000256" key="2">
    <source>
        <dbReference type="ARBA" id="ARBA00023125"/>
    </source>
</evidence>
<evidence type="ECO:0000313" key="6">
    <source>
        <dbReference type="Proteomes" id="UP001139125"/>
    </source>
</evidence>
<dbReference type="PANTHER" id="PTHR46796:SF13">
    <property type="entry name" value="HTH-TYPE TRANSCRIPTIONAL ACTIVATOR RHAS"/>
    <property type="match status" value="1"/>
</dbReference>
<dbReference type="InterPro" id="IPR050204">
    <property type="entry name" value="AraC_XylS_family_regulators"/>
</dbReference>
<organism evidence="5 6">
    <name type="scientific">Gracilimonas sediminicola</name>
    <dbReference type="NCBI Taxonomy" id="2952158"/>
    <lineage>
        <taxon>Bacteria</taxon>
        <taxon>Pseudomonadati</taxon>
        <taxon>Balneolota</taxon>
        <taxon>Balneolia</taxon>
        <taxon>Balneolales</taxon>
        <taxon>Balneolaceae</taxon>
        <taxon>Gracilimonas</taxon>
    </lineage>
</organism>
<name>A0A9X2L1P5_9BACT</name>
<dbReference type="GO" id="GO:0003700">
    <property type="term" value="F:DNA-binding transcription factor activity"/>
    <property type="evidence" value="ECO:0007669"/>
    <property type="project" value="InterPro"/>
</dbReference>
<dbReference type="SUPFAM" id="SSF46689">
    <property type="entry name" value="Homeodomain-like"/>
    <property type="match status" value="1"/>
</dbReference>
<protein>
    <submittedName>
        <fullName evidence="5">Helix-turn-helix transcriptional regulator</fullName>
    </submittedName>
</protein>
<dbReference type="SMART" id="SM00342">
    <property type="entry name" value="HTH_ARAC"/>
    <property type="match status" value="1"/>
</dbReference>
<evidence type="ECO:0000259" key="4">
    <source>
        <dbReference type="PROSITE" id="PS01124"/>
    </source>
</evidence>
<dbReference type="Gene3D" id="1.10.10.60">
    <property type="entry name" value="Homeodomain-like"/>
    <property type="match status" value="1"/>
</dbReference>
<dbReference type="Pfam" id="PF12833">
    <property type="entry name" value="HTH_18"/>
    <property type="match status" value="1"/>
</dbReference>
<evidence type="ECO:0000256" key="1">
    <source>
        <dbReference type="ARBA" id="ARBA00023015"/>
    </source>
</evidence>
<dbReference type="RefSeq" id="WP_255132802.1">
    <property type="nucleotide sequence ID" value="NZ_JANDBC010000001.1"/>
</dbReference>
<dbReference type="InterPro" id="IPR018060">
    <property type="entry name" value="HTH_AraC"/>
</dbReference>
<accession>A0A9X2L1P5</accession>
<dbReference type="PROSITE" id="PS01124">
    <property type="entry name" value="HTH_ARAC_FAMILY_2"/>
    <property type="match status" value="1"/>
</dbReference>
<proteinExistence type="predicted"/>
<evidence type="ECO:0000313" key="5">
    <source>
        <dbReference type="EMBL" id="MCP9290589.1"/>
    </source>
</evidence>
<dbReference type="InterPro" id="IPR046532">
    <property type="entry name" value="DUF6597"/>
</dbReference>
<dbReference type="Pfam" id="PF20240">
    <property type="entry name" value="DUF6597"/>
    <property type="match status" value="1"/>
</dbReference>
<dbReference type="InterPro" id="IPR009057">
    <property type="entry name" value="Homeodomain-like_sf"/>
</dbReference>
<dbReference type="EMBL" id="JANDBC010000001">
    <property type="protein sequence ID" value="MCP9290589.1"/>
    <property type="molecule type" value="Genomic_DNA"/>
</dbReference>
<feature type="domain" description="HTH araC/xylS-type" evidence="4">
    <location>
        <begin position="159"/>
        <end position="259"/>
    </location>
</feature>
<keyword evidence="1" id="KW-0805">Transcription regulation</keyword>
<keyword evidence="2" id="KW-0238">DNA-binding</keyword>
<sequence>MDYVEYSAPVSVSHLVESYWVSTLHPDDFEQDFDFIIPDGSTDVIFMLNGNYLRDDEENNEKHLVEYCSLVPAFRKAVKVYQKPFTKCLGMRFKPGAIQQLTGISLQELSEVGYPLQQLMPELADLAMDEALKKTPAPKIIDQINSWLVTQVKEPRQDHVISAFIAEVIKRQGGVTISAFCESFGMHKSTLEKNFKHATGLSPKQYANLIRFNYLLNQLIFSGASLTETGYDLGYFDQSHMIKDFKKVIGITPKEFLDKNFTVPKLAALSISNKRAHFRSAQI</sequence>
<dbReference type="GO" id="GO:0043565">
    <property type="term" value="F:sequence-specific DNA binding"/>
    <property type="evidence" value="ECO:0007669"/>
    <property type="project" value="InterPro"/>
</dbReference>
<comment type="caution">
    <text evidence="5">The sequence shown here is derived from an EMBL/GenBank/DDBJ whole genome shotgun (WGS) entry which is preliminary data.</text>
</comment>
<reference evidence="5" key="1">
    <citation type="submission" date="2022-06" db="EMBL/GenBank/DDBJ databases">
        <title>Gracilimonas sp. CAU 1638 isolated from sea sediment.</title>
        <authorList>
            <person name="Kim W."/>
        </authorList>
    </citation>
    <scope>NUCLEOTIDE SEQUENCE</scope>
    <source>
        <strain evidence="5">CAU 1638</strain>
    </source>
</reference>
<dbReference type="AlphaFoldDB" id="A0A9X2L1P5"/>
<keyword evidence="6" id="KW-1185">Reference proteome</keyword>
<keyword evidence="3" id="KW-0804">Transcription</keyword>
<dbReference type="Proteomes" id="UP001139125">
    <property type="component" value="Unassembled WGS sequence"/>
</dbReference>
<evidence type="ECO:0000256" key="3">
    <source>
        <dbReference type="ARBA" id="ARBA00023163"/>
    </source>
</evidence>